<comment type="similarity">
    <text evidence="2">Belongs to the pseudouridine synthase TruB family.</text>
</comment>
<dbReference type="AlphaFoldDB" id="A0A261Y0K8"/>
<dbReference type="InterPro" id="IPR032675">
    <property type="entry name" value="LRR_dom_sf"/>
</dbReference>
<dbReference type="PANTHER" id="PTHR13318:SF95">
    <property type="entry name" value="F-BOX PROTEIN YLR352W"/>
    <property type="match status" value="1"/>
</dbReference>
<evidence type="ECO:0000313" key="7">
    <source>
        <dbReference type="Proteomes" id="UP000242875"/>
    </source>
</evidence>
<evidence type="ECO:0000256" key="2">
    <source>
        <dbReference type="ARBA" id="ARBA00008999"/>
    </source>
</evidence>
<dbReference type="SUPFAM" id="SSF55120">
    <property type="entry name" value="Pseudouridine synthase"/>
    <property type="match status" value="1"/>
</dbReference>
<gene>
    <name evidence="6" type="ORF">BZG36_02841</name>
</gene>
<dbReference type="Pfam" id="PF01509">
    <property type="entry name" value="TruB_N"/>
    <property type="match status" value="1"/>
</dbReference>
<feature type="domain" description="F-box/LRR-repeat protein 15-like leucin rich repeat" evidence="5">
    <location>
        <begin position="278"/>
        <end position="456"/>
    </location>
</feature>
<evidence type="ECO:0000259" key="5">
    <source>
        <dbReference type="Pfam" id="PF25372"/>
    </source>
</evidence>
<comment type="catalytic activity">
    <reaction evidence="1">
        <text>a uridine in mRNA = a pseudouridine in mRNA</text>
        <dbReference type="Rhea" id="RHEA:56644"/>
        <dbReference type="Rhea" id="RHEA-COMP:14658"/>
        <dbReference type="Rhea" id="RHEA-COMP:14659"/>
        <dbReference type="ChEBI" id="CHEBI:65314"/>
        <dbReference type="ChEBI" id="CHEBI:65315"/>
    </reaction>
</comment>
<evidence type="ECO:0000256" key="3">
    <source>
        <dbReference type="SAM" id="MobiDB-lite"/>
    </source>
</evidence>
<dbReference type="GO" id="GO:0009982">
    <property type="term" value="F:pseudouridine synthase activity"/>
    <property type="evidence" value="ECO:0007669"/>
    <property type="project" value="InterPro"/>
</dbReference>
<proteinExistence type="inferred from homology"/>
<dbReference type="SMART" id="SM00367">
    <property type="entry name" value="LRR_CC"/>
    <property type="match status" value="9"/>
</dbReference>
<organism evidence="6 7">
    <name type="scientific">Bifiguratus adelaidae</name>
    <dbReference type="NCBI Taxonomy" id="1938954"/>
    <lineage>
        <taxon>Eukaryota</taxon>
        <taxon>Fungi</taxon>
        <taxon>Fungi incertae sedis</taxon>
        <taxon>Mucoromycota</taxon>
        <taxon>Mucoromycotina</taxon>
        <taxon>Endogonomycetes</taxon>
        <taxon>Endogonales</taxon>
        <taxon>Endogonales incertae sedis</taxon>
        <taxon>Bifiguratus</taxon>
    </lineage>
</organism>
<dbReference type="Gene3D" id="3.30.2350.10">
    <property type="entry name" value="Pseudouridine synthase"/>
    <property type="match status" value="1"/>
</dbReference>
<dbReference type="InterPro" id="IPR001611">
    <property type="entry name" value="Leu-rich_rpt"/>
</dbReference>
<feature type="region of interest" description="Disordered" evidence="3">
    <location>
        <begin position="685"/>
        <end position="727"/>
    </location>
</feature>
<dbReference type="PANTHER" id="PTHR13318">
    <property type="entry name" value="PARTNER OF PAIRED, ISOFORM B-RELATED"/>
    <property type="match status" value="1"/>
</dbReference>
<evidence type="ECO:0000256" key="1">
    <source>
        <dbReference type="ARBA" id="ARBA00001166"/>
    </source>
</evidence>
<dbReference type="Pfam" id="PF13516">
    <property type="entry name" value="LRR_6"/>
    <property type="match status" value="1"/>
</dbReference>
<dbReference type="GO" id="GO:0001522">
    <property type="term" value="P:pseudouridine synthesis"/>
    <property type="evidence" value="ECO:0007669"/>
    <property type="project" value="InterPro"/>
</dbReference>
<comment type="caution">
    <text evidence="6">The sequence shown here is derived from an EMBL/GenBank/DDBJ whole genome shotgun (WGS) entry which is preliminary data.</text>
</comment>
<protein>
    <submittedName>
        <fullName evidence="6">Uncharacterized protein</fullName>
    </submittedName>
</protein>
<sequence>MSLKHLNGVFAVAKPQGWTSRQVVDHVKYGLLALRATGRGVRSAAKKLSASRVLKIGHGGTLDPLATGVLVIGLGKGTKQLQSYLHGYKTYEVSLVLGSATDTYDSTGKVTARSSTEHVTKRLVLETLQQFRGETWQVPPIKIGDTGILNLLGYELATEDVEFEARQHADDGQNLLTSFREARIPVLINCGRVLSSNGLATEPVNVVQQIDKRMEGRLERAHNATTSYQHTLQSPPQGDAGEVIVRRKKPATSVTHLRTSAYSTSHSPYNYHQTCGPEMIAMDLTECINLTDISLRTIAGVCTKLQGLNLTNCKQITDSSLIQLAKNCRLLRRIKLNGCDKITDQGVIALAENCPVLLEIDLSECSAITNRSIPMMFEKLPQLRELRLLQSANVPSNITDMAFTSLWSDGKRPQFENLRILDLTSCLLLTDDAIECIVKMAPRIRNLILAKCVNISDRGVKAVCALGRHVHYLHFGHCAQITDDGVLALINSCTRLRYLDLACCVQLTDRSIIELGNLTKLKRIGLVKCGKITNESIYRLLDHRHVSHTLERVHLSYCGKLDIDPIKQLINYCTRLTHLSVTGVPAFFRPDLQRFCREPPKDFTPQQRHVFCVFSGKGVRELRTYLNSDEADRAMRAQMDAARRLGLPPGHPMLTNAFHIFHVDHHGLPFAPPVTVLDNAQVEFGNNADPHNVDMDGDGDEGDDGDDDEEIDMDMNDFLQTPEEMDI</sequence>
<evidence type="ECO:0000259" key="4">
    <source>
        <dbReference type="Pfam" id="PF01509"/>
    </source>
</evidence>
<accession>A0A261Y0K8</accession>
<dbReference type="Pfam" id="PF25372">
    <property type="entry name" value="DUF7885"/>
    <property type="match status" value="1"/>
</dbReference>
<dbReference type="InterPro" id="IPR002501">
    <property type="entry name" value="PsdUridine_synth_N"/>
</dbReference>
<dbReference type="SUPFAM" id="SSF52047">
    <property type="entry name" value="RNI-like"/>
    <property type="match status" value="1"/>
</dbReference>
<dbReference type="Proteomes" id="UP000242875">
    <property type="component" value="Unassembled WGS sequence"/>
</dbReference>
<dbReference type="GO" id="GO:0003723">
    <property type="term" value="F:RNA binding"/>
    <property type="evidence" value="ECO:0007669"/>
    <property type="project" value="InterPro"/>
</dbReference>
<dbReference type="InterPro" id="IPR006553">
    <property type="entry name" value="Leu-rich_rpt_Cys-con_subtyp"/>
</dbReference>
<evidence type="ECO:0000313" key="6">
    <source>
        <dbReference type="EMBL" id="OZJ04142.1"/>
    </source>
</evidence>
<dbReference type="OrthoDB" id="10257471at2759"/>
<reference evidence="6 7" key="1">
    <citation type="journal article" date="2017" name="Mycologia">
        <title>Bifiguratus adelaidae, gen. et sp. nov., a new member of Mucoromycotina in endophytic and soil-dwelling habitats.</title>
        <authorList>
            <person name="Torres-Cruz T.J."/>
            <person name="Billingsley Tobias T.L."/>
            <person name="Almatruk M."/>
            <person name="Hesse C."/>
            <person name="Kuske C.R."/>
            <person name="Desiro A."/>
            <person name="Benucci G.M."/>
            <person name="Bonito G."/>
            <person name="Stajich J.E."/>
            <person name="Dunlap C."/>
            <person name="Arnold A.E."/>
            <person name="Porras-Alfaro A."/>
        </authorList>
    </citation>
    <scope>NUCLEOTIDE SEQUENCE [LARGE SCALE GENOMIC DNA]</scope>
    <source>
        <strain evidence="6 7">AZ0501</strain>
    </source>
</reference>
<dbReference type="GO" id="GO:0031146">
    <property type="term" value="P:SCF-dependent proteasomal ubiquitin-dependent protein catabolic process"/>
    <property type="evidence" value="ECO:0007669"/>
    <property type="project" value="TreeGrafter"/>
</dbReference>
<feature type="compositionally biased region" description="Acidic residues" evidence="3">
    <location>
        <begin position="695"/>
        <end position="715"/>
    </location>
</feature>
<keyword evidence="7" id="KW-1185">Reference proteome</keyword>
<dbReference type="InterPro" id="IPR057207">
    <property type="entry name" value="FBXL15_LRR"/>
</dbReference>
<dbReference type="EMBL" id="MVBO01000052">
    <property type="protein sequence ID" value="OZJ04142.1"/>
    <property type="molecule type" value="Genomic_DNA"/>
</dbReference>
<feature type="domain" description="Pseudouridine synthase II N-terminal" evidence="4">
    <location>
        <begin position="52"/>
        <end position="142"/>
    </location>
</feature>
<name>A0A261Y0K8_9FUNG</name>
<dbReference type="Gene3D" id="3.80.10.10">
    <property type="entry name" value="Ribonuclease Inhibitor"/>
    <property type="match status" value="2"/>
</dbReference>
<dbReference type="GO" id="GO:0006396">
    <property type="term" value="P:RNA processing"/>
    <property type="evidence" value="ECO:0007669"/>
    <property type="project" value="InterPro"/>
</dbReference>
<dbReference type="InterPro" id="IPR020103">
    <property type="entry name" value="PsdUridine_synth_cat_dom_sf"/>
</dbReference>
<dbReference type="GO" id="GO:0019005">
    <property type="term" value="C:SCF ubiquitin ligase complex"/>
    <property type="evidence" value="ECO:0007669"/>
    <property type="project" value="TreeGrafter"/>
</dbReference>